<dbReference type="STRING" id="91360.SAMN05660330_03547"/>
<dbReference type="InterPro" id="IPR005337">
    <property type="entry name" value="RapZ-like"/>
</dbReference>
<accession>A0A1H0UGN4</accession>
<gene>
    <name evidence="2" type="ORF">SAMN05660330_03547</name>
</gene>
<evidence type="ECO:0000259" key="1">
    <source>
        <dbReference type="Pfam" id="PF22740"/>
    </source>
</evidence>
<organism evidence="2 3">
    <name type="scientific">Desulforhopalus singaporensis</name>
    <dbReference type="NCBI Taxonomy" id="91360"/>
    <lineage>
        <taxon>Bacteria</taxon>
        <taxon>Pseudomonadati</taxon>
        <taxon>Thermodesulfobacteriota</taxon>
        <taxon>Desulfobulbia</taxon>
        <taxon>Desulfobulbales</taxon>
        <taxon>Desulfocapsaceae</taxon>
        <taxon>Desulforhopalus</taxon>
    </lineage>
</organism>
<dbReference type="OrthoDB" id="9784461at2"/>
<dbReference type="Pfam" id="PF22740">
    <property type="entry name" value="PapZ_C"/>
    <property type="match status" value="1"/>
</dbReference>
<sequence length="133" mass="15250">MTKKQRLRVVLFSFGYKYGSPTGLQLLLDVRFLPNPYWVKELRPGSGLDRNVADYVLESEAGKELQEQLRSLVELLARQNIAAQKKVMRLAVGCTGGRHRSVALTVWLADVLRQMDVDLEVFHRDIEKDNDHL</sequence>
<dbReference type="InterPro" id="IPR053931">
    <property type="entry name" value="RapZ_C"/>
</dbReference>
<name>A0A1H0UGN4_9BACT</name>
<dbReference type="PANTHER" id="PTHR30448:SF0">
    <property type="entry name" value="RNASE ADAPTER PROTEIN RAPZ"/>
    <property type="match status" value="1"/>
</dbReference>
<evidence type="ECO:0000313" key="2">
    <source>
        <dbReference type="EMBL" id="SDP65377.1"/>
    </source>
</evidence>
<evidence type="ECO:0000313" key="3">
    <source>
        <dbReference type="Proteomes" id="UP000199073"/>
    </source>
</evidence>
<proteinExistence type="predicted"/>
<dbReference type="RefSeq" id="WP_092225264.1">
    <property type="nucleotide sequence ID" value="NZ_FNJI01000032.1"/>
</dbReference>
<dbReference type="PANTHER" id="PTHR30448">
    <property type="entry name" value="RNASE ADAPTER PROTEIN RAPZ"/>
    <property type="match status" value="1"/>
</dbReference>
<dbReference type="Proteomes" id="UP000199073">
    <property type="component" value="Unassembled WGS sequence"/>
</dbReference>
<dbReference type="AlphaFoldDB" id="A0A1H0UGN4"/>
<keyword evidence="3" id="KW-1185">Reference proteome</keyword>
<dbReference type="GO" id="GO:0005524">
    <property type="term" value="F:ATP binding"/>
    <property type="evidence" value="ECO:0007669"/>
    <property type="project" value="InterPro"/>
</dbReference>
<reference evidence="2 3" key="1">
    <citation type="submission" date="2016-10" db="EMBL/GenBank/DDBJ databases">
        <authorList>
            <person name="de Groot N.N."/>
        </authorList>
    </citation>
    <scope>NUCLEOTIDE SEQUENCE [LARGE SCALE GENOMIC DNA]</scope>
    <source>
        <strain evidence="2 3">DSM 12130</strain>
    </source>
</reference>
<protein>
    <submittedName>
        <fullName evidence="2">UPF0042 nucleotide-binding protein</fullName>
    </submittedName>
</protein>
<dbReference type="EMBL" id="FNJI01000032">
    <property type="protein sequence ID" value="SDP65377.1"/>
    <property type="molecule type" value="Genomic_DNA"/>
</dbReference>
<feature type="domain" description="RapZ C-terminal" evidence="1">
    <location>
        <begin position="8"/>
        <end position="127"/>
    </location>
</feature>